<feature type="non-terminal residue" evidence="1">
    <location>
        <position position="238"/>
    </location>
</feature>
<organism evidence="1 2">
    <name type="scientific">Racocetra fulgida</name>
    <dbReference type="NCBI Taxonomy" id="60492"/>
    <lineage>
        <taxon>Eukaryota</taxon>
        <taxon>Fungi</taxon>
        <taxon>Fungi incertae sedis</taxon>
        <taxon>Mucoromycota</taxon>
        <taxon>Glomeromycotina</taxon>
        <taxon>Glomeromycetes</taxon>
        <taxon>Diversisporales</taxon>
        <taxon>Gigasporaceae</taxon>
        <taxon>Racocetra</taxon>
    </lineage>
</organism>
<sequence>LVKEIQDVLDKESSYMRMEEYKGEIPMVGLATIPKTFFESIETIVLQYLMPPMVFKVCEQMHECFFYDCVKINHSDIESILQEQVDMDYDEGMREDNYELMKVNLVNIIERIGHEHIIEVWKLVLSCGTKNQYVIIAADGLIAWRWYKDDLVKQDANKIWNQPSISLCVDTIQNQNITNHACDFGYLKEIRNSDVYTPVLQEINSTRQKYGRAHGIMRKALDLAIATSSYNELIGICQ</sequence>
<accession>A0A9N9P445</accession>
<proteinExistence type="predicted"/>
<comment type="caution">
    <text evidence="1">The sequence shown here is derived from an EMBL/GenBank/DDBJ whole genome shotgun (WGS) entry which is preliminary data.</text>
</comment>
<reference evidence="1" key="1">
    <citation type="submission" date="2021-06" db="EMBL/GenBank/DDBJ databases">
        <authorList>
            <person name="Kallberg Y."/>
            <person name="Tangrot J."/>
            <person name="Rosling A."/>
        </authorList>
    </citation>
    <scope>NUCLEOTIDE SEQUENCE</scope>
    <source>
        <strain evidence="1">IN212</strain>
    </source>
</reference>
<feature type="non-terminal residue" evidence="1">
    <location>
        <position position="1"/>
    </location>
</feature>
<keyword evidence="2" id="KW-1185">Reference proteome</keyword>
<dbReference type="AlphaFoldDB" id="A0A9N9P445"/>
<dbReference type="EMBL" id="CAJVPZ010056742">
    <property type="protein sequence ID" value="CAG8786083.1"/>
    <property type="molecule type" value="Genomic_DNA"/>
</dbReference>
<gene>
    <name evidence="1" type="ORF">RFULGI_LOCUS16271</name>
</gene>
<dbReference type="OrthoDB" id="2449845at2759"/>
<dbReference type="Proteomes" id="UP000789396">
    <property type="component" value="Unassembled WGS sequence"/>
</dbReference>
<evidence type="ECO:0000313" key="1">
    <source>
        <dbReference type="EMBL" id="CAG8786083.1"/>
    </source>
</evidence>
<name>A0A9N9P445_9GLOM</name>
<protein>
    <submittedName>
        <fullName evidence="1">1977_t:CDS:1</fullName>
    </submittedName>
</protein>
<evidence type="ECO:0000313" key="2">
    <source>
        <dbReference type="Proteomes" id="UP000789396"/>
    </source>
</evidence>